<feature type="signal peptide" evidence="8">
    <location>
        <begin position="1"/>
        <end position="25"/>
    </location>
</feature>
<dbReference type="InterPro" id="IPR002401">
    <property type="entry name" value="Cyt_P450_E_grp-I"/>
</dbReference>
<dbReference type="PANTHER" id="PTHR46300">
    <property type="entry name" value="P450, PUTATIVE (EUROFUNG)-RELATED-RELATED"/>
    <property type="match status" value="1"/>
</dbReference>
<dbReference type="SUPFAM" id="SSF48264">
    <property type="entry name" value="Cytochrome P450"/>
    <property type="match status" value="1"/>
</dbReference>
<evidence type="ECO:0000256" key="6">
    <source>
        <dbReference type="PIRSR" id="PIRSR602401-1"/>
    </source>
</evidence>
<dbReference type="GO" id="GO:0004497">
    <property type="term" value="F:monooxygenase activity"/>
    <property type="evidence" value="ECO:0007669"/>
    <property type="project" value="UniProtKB-KW"/>
</dbReference>
<accession>A0AAN6VFZ3</accession>
<feature type="chain" id="PRO_5043021590" evidence="8">
    <location>
        <begin position="26"/>
        <end position="540"/>
    </location>
</feature>
<reference evidence="9" key="1">
    <citation type="journal article" date="2023" name="Mol. Phylogenet. Evol.">
        <title>Genome-scale phylogeny and comparative genomics of the fungal order Sordariales.</title>
        <authorList>
            <person name="Hensen N."/>
            <person name="Bonometti L."/>
            <person name="Westerberg I."/>
            <person name="Brannstrom I.O."/>
            <person name="Guillou S."/>
            <person name="Cros-Aarteil S."/>
            <person name="Calhoun S."/>
            <person name="Haridas S."/>
            <person name="Kuo A."/>
            <person name="Mondo S."/>
            <person name="Pangilinan J."/>
            <person name="Riley R."/>
            <person name="LaButti K."/>
            <person name="Andreopoulos B."/>
            <person name="Lipzen A."/>
            <person name="Chen C."/>
            <person name="Yan M."/>
            <person name="Daum C."/>
            <person name="Ng V."/>
            <person name="Clum A."/>
            <person name="Steindorff A."/>
            <person name="Ohm R.A."/>
            <person name="Martin F."/>
            <person name="Silar P."/>
            <person name="Natvig D.O."/>
            <person name="Lalanne C."/>
            <person name="Gautier V."/>
            <person name="Ament-Velasquez S.L."/>
            <person name="Kruys A."/>
            <person name="Hutchinson M.I."/>
            <person name="Powell A.J."/>
            <person name="Barry K."/>
            <person name="Miller A.N."/>
            <person name="Grigoriev I.V."/>
            <person name="Debuchy R."/>
            <person name="Gladieux P."/>
            <person name="Hiltunen Thoren M."/>
            <person name="Johannesson H."/>
        </authorList>
    </citation>
    <scope>NUCLEOTIDE SEQUENCE</scope>
    <source>
        <strain evidence="9">CBS 538.74</strain>
    </source>
</reference>
<gene>
    <name evidence="9" type="ORF">C8A00DRAFT_37927</name>
</gene>
<keyword evidence="5" id="KW-0503">Monooxygenase</keyword>
<evidence type="ECO:0000256" key="7">
    <source>
        <dbReference type="SAM" id="MobiDB-lite"/>
    </source>
</evidence>
<keyword evidence="2 6" id="KW-0479">Metal-binding</keyword>
<dbReference type="CDD" id="cd11065">
    <property type="entry name" value="CYP64-like"/>
    <property type="match status" value="1"/>
</dbReference>
<dbReference type="PANTHER" id="PTHR46300:SF2">
    <property type="entry name" value="CYTOCHROME P450 MONOOXYGENASE ALNH-RELATED"/>
    <property type="match status" value="1"/>
</dbReference>
<evidence type="ECO:0000256" key="2">
    <source>
        <dbReference type="ARBA" id="ARBA00022723"/>
    </source>
</evidence>
<dbReference type="InterPro" id="IPR050364">
    <property type="entry name" value="Cytochrome_P450_fung"/>
</dbReference>
<keyword evidence="10" id="KW-1185">Reference proteome</keyword>
<sequence length="540" mass="60195">MASSILAFLVATIAIVVFRLRKVGQRPTGCPPGPPTLPIIGNLHQIPKTNAHVQFKKWADEYGPIYSLIVGTTVTIVLSSDTVIKDLLDKRSGIYSSRPDMYISSLASGGLRMVIMKYGDTWRHMRKLFHALLHLKAAKSYVPYQDLESTSMMIALLDKPNLVFDHIRRFTNSLATQIVYGFRTPSVDDPKLLRCYESVEKWSAVTGAGAAALLDVFPILQSLPALIRPLYYYALSLRDSTLDFSVGLWKDAKRQLMEGTAKPSFCVGLAKAQAQEGFSDEILAMVAGSALEASSDTTASTVAGFCQAMVLYPDAQRKAQAAIDLVCGDRYPDIDDMNKPEAQYIRSCVKESLRWMPTAVLGIPHAVIRDDEYMGYKIPKGASVVYNVWAVHMDPRRHLDPRTFDPSRYEHDSTTSSESTQSPDVSKRDHFGFGAGRRVCEGMHFVDRSMFLVIARLMWAFDMSKAVDADGNEITPDQDDLVGGILMQPRPFPMKITPRSESRAAKVREAWAECQALLDKEQQWRQTPKGMPFTDYEAAV</sequence>
<evidence type="ECO:0000256" key="1">
    <source>
        <dbReference type="ARBA" id="ARBA00010617"/>
    </source>
</evidence>
<dbReference type="Proteomes" id="UP001302745">
    <property type="component" value="Unassembled WGS sequence"/>
</dbReference>
<keyword evidence="3" id="KW-0560">Oxidoreductase</keyword>
<protein>
    <submittedName>
        <fullName evidence="9">O-methylsterigmatocystin oxidoreductase</fullName>
    </submittedName>
</protein>
<evidence type="ECO:0000256" key="3">
    <source>
        <dbReference type="ARBA" id="ARBA00023002"/>
    </source>
</evidence>
<dbReference type="InterPro" id="IPR001128">
    <property type="entry name" value="Cyt_P450"/>
</dbReference>
<proteinExistence type="inferred from homology"/>
<keyword evidence="6" id="KW-0349">Heme</keyword>
<dbReference type="GO" id="GO:0005506">
    <property type="term" value="F:iron ion binding"/>
    <property type="evidence" value="ECO:0007669"/>
    <property type="project" value="InterPro"/>
</dbReference>
<evidence type="ECO:0000256" key="4">
    <source>
        <dbReference type="ARBA" id="ARBA00023004"/>
    </source>
</evidence>
<dbReference type="InterPro" id="IPR036396">
    <property type="entry name" value="Cyt_P450_sf"/>
</dbReference>
<dbReference type="Pfam" id="PF00067">
    <property type="entry name" value="p450"/>
    <property type="match status" value="1"/>
</dbReference>
<dbReference type="GO" id="GO:0016705">
    <property type="term" value="F:oxidoreductase activity, acting on paired donors, with incorporation or reduction of molecular oxygen"/>
    <property type="evidence" value="ECO:0007669"/>
    <property type="project" value="InterPro"/>
</dbReference>
<evidence type="ECO:0000313" key="9">
    <source>
        <dbReference type="EMBL" id="KAK4149476.1"/>
    </source>
</evidence>
<dbReference type="AlphaFoldDB" id="A0AAN6VFZ3"/>
<name>A0AAN6VFZ3_9PEZI</name>
<comment type="caution">
    <text evidence="9">The sequence shown here is derived from an EMBL/GenBank/DDBJ whole genome shotgun (WGS) entry which is preliminary data.</text>
</comment>
<evidence type="ECO:0000256" key="5">
    <source>
        <dbReference type="ARBA" id="ARBA00023033"/>
    </source>
</evidence>
<dbReference type="PRINTS" id="PR00463">
    <property type="entry name" value="EP450I"/>
</dbReference>
<evidence type="ECO:0000313" key="10">
    <source>
        <dbReference type="Proteomes" id="UP001302745"/>
    </source>
</evidence>
<feature type="binding site" description="axial binding residue" evidence="6">
    <location>
        <position position="440"/>
    </location>
    <ligand>
        <name>heme</name>
        <dbReference type="ChEBI" id="CHEBI:30413"/>
    </ligand>
    <ligandPart>
        <name>Fe</name>
        <dbReference type="ChEBI" id="CHEBI:18248"/>
    </ligandPart>
</feature>
<comment type="similarity">
    <text evidence="1">Belongs to the cytochrome P450 family.</text>
</comment>
<feature type="compositionally biased region" description="Polar residues" evidence="7">
    <location>
        <begin position="414"/>
        <end position="424"/>
    </location>
</feature>
<dbReference type="GO" id="GO:0020037">
    <property type="term" value="F:heme binding"/>
    <property type="evidence" value="ECO:0007669"/>
    <property type="project" value="InterPro"/>
</dbReference>
<feature type="region of interest" description="Disordered" evidence="7">
    <location>
        <begin position="400"/>
        <end position="429"/>
    </location>
</feature>
<evidence type="ECO:0000256" key="8">
    <source>
        <dbReference type="SAM" id="SignalP"/>
    </source>
</evidence>
<keyword evidence="4 6" id="KW-0408">Iron</keyword>
<dbReference type="Gene3D" id="1.10.630.10">
    <property type="entry name" value="Cytochrome P450"/>
    <property type="match status" value="1"/>
</dbReference>
<reference evidence="9" key="2">
    <citation type="submission" date="2023-05" db="EMBL/GenBank/DDBJ databases">
        <authorList>
            <consortium name="Lawrence Berkeley National Laboratory"/>
            <person name="Steindorff A."/>
            <person name="Hensen N."/>
            <person name="Bonometti L."/>
            <person name="Westerberg I."/>
            <person name="Brannstrom I.O."/>
            <person name="Guillou S."/>
            <person name="Cros-Aarteil S."/>
            <person name="Calhoun S."/>
            <person name="Haridas S."/>
            <person name="Kuo A."/>
            <person name="Mondo S."/>
            <person name="Pangilinan J."/>
            <person name="Riley R."/>
            <person name="Labutti K."/>
            <person name="Andreopoulos B."/>
            <person name="Lipzen A."/>
            <person name="Chen C."/>
            <person name="Yanf M."/>
            <person name="Daum C."/>
            <person name="Ng V."/>
            <person name="Clum A."/>
            <person name="Ohm R."/>
            <person name="Martin F."/>
            <person name="Silar P."/>
            <person name="Natvig D."/>
            <person name="Lalanne C."/>
            <person name="Gautier V."/>
            <person name="Ament-Velasquez S.L."/>
            <person name="Kruys A."/>
            <person name="Hutchinson M.I."/>
            <person name="Powell A.J."/>
            <person name="Barry K."/>
            <person name="Miller A.N."/>
            <person name="Grigoriev I.V."/>
            <person name="Debuchy R."/>
            <person name="Gladieux P."/>
            <person name="Thoren M.H."/>
            <person name="Johannesson H."/>
        </authorList>
    </citation>
    <scope>NUCLEOTIDE SEQUENCE</scope>
    <source>
        <strain evidence="9">CBS 538.74</strain>
    </source>
</reference>
<comment type="cofactor">
    <cofactor evidence="6">
        <name>heme</name>
        <dbReference type="ChEBI" id="CHEBI:30413"/>
    </cofactor>
</comment>
<dbReference type="EMBL" id="MU857155">
    <property type="protein sequence ID" value="KAK4149476.1"/>
    <property type="molecule type" value="Genomic_DNA"/>
</dbReference>
<feature type="compositionally biased region" description="Basic and acidic residues" evidence="7">
    <location>
        <begin position="400"/>
        <end position="413"/>
    </location>
</feature>
<keyword evidence="8" id="KW-0732">Signal</keyword>
<organism evidence="9 10">
    <name type="scientific">Chaetomidium leptoderma</name>
    <dbReference type="NCBI Taxonomy" id="669021"/>
    <lineage>
        <taxon>Eukaryota</taxon>
        <taxon>Fungi</taxon>
        <taxon>Dikarya</taxon>
        <taxon>Ascomycota</taxon>
        <taxon>Pezizomycotina</taxon>
        <taxon>Sordariomycetes</taxon>
        <taxon>Sordariomycetidae</taxon>
        <taxon>Sordariales</taxon>
        <taxon>Chaetomiaceae</taxon>
        <taxon>Chaetomidium</taxon>
    </lineage>
</organism>